<comment type="caution">
    <text evidence="4">The sequence shown here is derived from an EMBL/GenBank/DDBJ whole genome shotgun (WGS) entry which is preliminary data.</text>
</comment>
<sequence>MKLQARILLLILLTTFLPLVACLYFVTRTSYHHTLKHAKHSQQQAAFNNSITLRNFINAEFEKKIALFNQTGNFRITFIQHENPDVEKNMARRLEERAKAIPIWKEIPHLNDPRMNWLTNSPANHQFRIHRQKDASLHSFILTDTKGILLGALPKPEEYDQTSQDWWQRVSKLPYNSVIYRPLKLEGLHYYELLVPVAYKDHKNGGFKIHGYFKLILKADELFKQFANSNASDTFNGTISLSDGSIVFSKGNMALPAQVTKVPTILMEEIHNRPSWTAEEFIFHGEPETPYLITSANTKLSECQWTAIATEDMTPLTGTLKRYHAMQIGGVIILVALFTTVGFSYLRKTVTTPVRTMQTVSENVASASKKGLYLSRTEIKQIVNPLNKIHTKDEIQKLAEHFSSMAEGILNFQSILESEVISKTQQINEDLEMAKEFQQALLPHDYQWLQQPSPKHELLLDVAHFYQPAAAVGGDFFDIFPLDKNHVGVFIADVMGHGARSALVTAILRALVRPLAIIEQDPACFLEELNNQFSDIIVRSGQTIFVTAAYLIFDLETGLVKGSHAGHPHMLIYRQPEDRANRLLGDEKGSLPLGLTAGVDYRTREWRTKPNDVFLLFTDGAIEPENQLQEPLGIKGLKHIIRKRYDKDNDFMVKGIAYDVMRYANDMPEDDICILSIAVHAAHAAPHHEHEAESAAGKA</sequence>
<dbReference type="Gene3D" id="6.10.340.10">
    <property type="match status" value="1"/>
</dbReference>
<dbReference type="Pfam" id="PF07228">
    <property type="entry name" value="SpoIIE"/>
    <property type="match status" value="1"/>
</dbReference>
<evidence type="ECO:0000313" key="4">
    <source>
        <dbReference type="EMBL" id="GAA5495332.1"/>
    </source>
</evidence>
<proteinExistence type="predicted"/>
<gene>
    <name evidence="4" type="ORF">Rhal01_01507</name>
</gene>
<dbReference type="InterPro" id="IPR036457">
    <property type="entry name" value="PPM-type-like_dom_sf"/>
</dbReference>
<evidence type="ECO:0000256" key="2">
    <source>
        <dbReference type="SAM" id="Phobius"/>
    </source>
</evidence>
<accession>A0ABP9V210</accession>
<keyword evidence="2" id="KW-1133">Transmembrane helix</keyword>
<dbReference type="InterPro" id="IPR052016">
    <property type="entry name" value="Bact_Sigma-Reg"/>
</dbReference>
<keyword evidence="5" id="KW-1185">Reference proteome</keyword>
<dbReference type="SUPFAM" id="SSF81606">
    <property type="entry name" value="PP2C-like"/>
    <property type="match status" value="1"/>
</dbReference>
<dbReference type="EMBL" id="BAABRL010000004">
    <property type="protein sequence ID" value="GAA5495332.1"/>
    <property type="molecule type" value="Genomic_DNA"/>
</dbReference>
<dbReference type="PANTHER" id="PTHR43156:SF2">
    <property type="entry name" value="STAGE II SPORULATION PROTEIN E"/>
    <property type="match status" value="1"/>
</dbReference>
<dbReference type="CDD" id="cd06225">
    <property type="entry name" value="HAMP"/>
    <property type="match status" value="1"/>
</dbReference>
<dbReference type="SMART" id="SM00331">
    <property type="entry name" value="PP2C_SIG"/>
    <property type="match status" value="1"/>
</dbReference>
<keyword evidence="1" id="KW-0378">Hydrolase</keyword>
<dbReference type="RefSeq" id="WP_346188149.1">
    <property type="nucleotide sequence ID" value="NZ_BAABRL010000004.1"/>
</dbReference>
<feature type="transmembrane region" description="Helical" evidence="2">
    <location>
        <begin position="325"/>
        <end position="346"/>
    </location>
</feature>
<name>A0ABP9V210_9BACT</name>
<keyword evidence="2" id="KW-0812">Transmembrane</keyword>
<evidence type="ECO:0000313" key="5">
    <source>
        <dbReference type="Proteomes" id="UP001424741"/>
    </source>
</evidence>
<dbReference type="Proteomes" id="UP001424741">
    <property type="component" value="Unassembled WGS sequence"/>
</dbReference>
<feature type="domain" description="PPM-type phosphatase" evidence="3">
    <location>
        <begin position="457"/>
        <end position="679"/>
    </location>
</feature>
<organism evidence="4 5">
    <name type="scientific">Rubritalea halochordaticola</name>
    <dbReference type="NCBI Taxonomy" id="714537"/>
    <lineage>
        <taxon>Bacteria</taxon>
        <taxon>Pseudomonadati</taxon>
        <taxon>Verrucomicrobiota</taxon>
        <taxon>Verrucomicrobiia</taxon>
        <taxon>Verrucomicrobiales</taxon>
        <taxon>Rubritaleaceae</taxon>
        <taxon>Rubritalea</taxon>
    </lineage>
</organism>
<dbReference type="InterPro" id="IPR001932">
    <property type="entry name" value="PPM-type_phosphatase-like_dom"/>
</dbReference>
<dbReference type="Gene3D" id="3.60.40.10">
    <property type="entry name" value="PPM-type phosphatase domain"/>
    <property type="match status" value="1"/>
</dbReference>
<dbReference type="PANTHER" id="PTHR43156">
    <property type="entry name" value="STAGE II SPORULATION PROTEIN E-RELATED"/>
    <property type="match status" value="1"/>
</dbReference>
<keyword evidence="2" id="KW-0472">Membrane</keyword>
<reference evidence="4 5" key="1">
    <citation type="submission" date="2024-02" db="EMBL/GenBank/DDBJ databases">
        <title>Rubritalea halochordaticola NBRC 107102.</title>
        <authorList>
            <person name="Ichikawa N."/>
            <person name="Katano-Makiyama Y."/>
            <person name="Hidaka K."/>
        </authorList>
    </citation>
    <scope>NUCLEOTIDE SEQUENCE [LARGE SCALE GENOMIC DNA]</scope>
    <source>
        <strain evidence="4 5">NBRC 107102</strain>
    </source>
</reference>
<protein>
    <recommendedName>
        <fullName evidence="3">PPM-type phosphatase domain-containing protein</fullName>
    </recommendedName>
</protein>
<evidence type="ECO:0000256" key="1">
    <source>
        <dbReference type="ARBA" id="ARBA00022801"/>
    </source>
</evidence>
<evidence type="ECO:0000259" key="3">
    <source>
        <dbReference type="SMART" id="SM00331"/>
    </source>
</evidence>